<dbReference type="AlphaFoldDB" id="A0A365XZH0"/>
<evidence type="ECO:0000313" key="3">
    <source>
        <dbReference type="Proteomes" id="UP000253410"/>
    </source>
</evidence>
<name>A0A365XZH0_9BACT</name>
<comment type="caution">
    <text evidence="2">The sequence shown here is derived from an EMBL/GenBank/DDBJ whole genome shotgun (WGS) entry which is preliminary data.</text>
</comment>
<dbReference type="OrthoDB" id="798508at2"/>
<dbReference type="Proteomes" id="UP000253410">
    <property type="component" value="Unassembled WGS sequence"/>
</dbReference>
<gene>
    <name evidence="2" type="ORF">DF182_00115</name>
</gene>
<proteinExistence type="predicted"/>
<protein>
    <submittedName>
        <fullName evidence="2">Uncharacterized protein</fullName>
    </submittedName>
</protein>
<dbReference type="EMBL" id="QFFJ01000001">
    <property type="protein sequence ID" value="RBL91064.1"/>
    <property type="molecule type" value="Genomic_DNA"/>
</dbReference>
<sequence length="178" mass="19484">MSDKMMVTGYTADNHGYLKDTTIPINSHMPFTGNPSTSGMPVTVSAFYGMLYHFFNYLKNNDEVNDFFQGVYGIEFSKASLFRLLGQQGCEYVRFNFAIPDADEKISLLAHGLDINRKPIGYDALMEKAQTGKLWDGPGDPGAEERGNGGETNQPLEALFAALKASGHPFGAATPEDL</sequence>
<feature type="region of interest" description="Disordered" evidence="1">
    <location>
        <begin position="132"/>
        <end position="154"/>
    </location>
</feature>
<organism evidence="2 3">
    <name type="scientific">Chitinophaga flava</name>
    <dbReference type="NCBI Taxonomy" id="2259036"/>
    <lineage>
        <taxon>Bacteria</taxon>
        <taxon>Pseudomonadati</taxon>
        <taxon>Bacteroidota</taxon>
        <taxon>Chitinophagia</taxon>
        <taxon>Chitinophagales</taxon>
        <taxon>Chitinophagaceae</taxon>
        <taxon>Chitinophaga</taxon>
    </lineage>
</organism>
<accession>A0A365XZH0</accession>
<keyword evidence="3" id="KW-1185">Reference proteome</keyword>
<evidence type="ECO:0000256" key="1">
    <source>
        <dbReference type="SAM" id="MobiDB-lite"/>
    </source>
</evidence>
<reference evidence="2 3" key="1">
    <citation type="submission" date="2018-05" db="EMBL/GenBank/DDBJ databases">
        <title>Chitinophaga sp. K3CV102501T nov., isolated from isolated from a monsoon evergreen broad-leaved forest soil.</title>
        <authorList>
            <person name="Lv Y."/>
        </authorList>
    </citation>
    <scope>NUCLEOTIDE SEQUENCE [LARGE SCALE GENOMIC DNA]</scope>
    <source>
        <strain evidence="2 3">GDMCC 1.1325</strain>
    </source>
</reference>
<evidence type="ECO:0000313" key="2">
    <source>
        <dbReference type="EMBL" id="RBL91064.1"/>
    </source>
</evidence>
<dbReference type="RefSeq" id="WP_113613664.1">
    <property type="nucleotide sequence ID" value="NZ_QFFJ01000001.1"/>
</dbReference>